<proteinExistence type="inferred from homology"/>
<protein>
    <submittedName>
        <fullName evidence="7">Malate dehydrogenase</fullName>
        <ecNumber evidence="7">1.1.1.37</ecNumber>
    </submittedName>
</protein>
<evidence type="ECO:0000313" key="7">
    <source>
        <dbReference type="EMBL" id="WYY09337.1"/>
    </source>
</evidence>
<dbReference type="EC" id="1.1.1.37" evidence="7"/>
<feature type="domain" description="Lactate/malate dehydrogenase N-terminal" evidence="5">
    <location>
        <begin position="135"/>
        <end position="274"/>
    </location>
</feature>
<dbReference type="InterPro" id="IPR001236">
    <property type="entry name" value="Lactate/malate_DH_N"/>
</dbReference>
<reference evidence="7 8" key="1">
    <citation type="journal article" date="2023" name="Virus Evol.">
        <title>Computational host range prediction-The good, the bad, and the ugly.</title>
        <authorList>
            <person name="Howell A.A."/>
            <person name="Versoza C.J."/>
            <person name="Pfeifer S.P."/>
        </authorList>
    </citation>
    <scope>NUCLEOTIDE SEQUENCE [LARGE SCALE GENOMIC DNA]</scope>
    <source>
        <strain evidence="7 8">1610/1b</strain>
    </source>
</reference>
<evidence type="ECO:0000259" key="6">
    <source>
        <dbReference type="Pfam" id="PF02866"/>
    </source>
</evidence>
<dbReference type="Pfam" id="PF00056">
    <property type="entry name" value="Ldh_1_N"/>
    <property type="match status" value="1"/>
</dbReference>
<dbReference type="SUPFAM" id="SSF51735">
    <property type="entry name" value="NAD(P)-binding Rossmann-fold domains"/>
    <property type="match status" value="1"/>
</dbReference>
<dbReference type="Gene3D" id="3.90.110.10">
    <property type="entry name" value="Lactate dehydrogenase/glycoside hydrolase, family 4, C-terminal"/>
    <property type="match status" value="1"/>
</dbReference>
<evidence type="ECO:0000256" key="2">
    <source>
        <dbReference type="ARBA" id="ARBA00023002"/>
    </source>
</evidence>
<dbReference type="EMBL" id="CP136137">
    <property type="protein sequence ID" value="WYY09337.1"/>
    <property type="molecule type" value="Genomic_DNA"/>
</dbReference>
<dbReference type="Proteomes" id="UP001479933">
    <property type="component" value="Chromosome"/>
</dbReference>
<evidence type="ECO:0000259" key="5">
    <source>
        <dbReference type="Pfam" id="PF00056"/>
    </source>
</evidence>
<dbReference type="Pfam" id="PF02866">
    <property type="entry name" value="Ldh_1_C"/>
    <property type="match status" value="1"/>
</dbReference>
<keyword evidence="3" id="KW-0520">NAD</keyword>
<keyword evidence="2 7" id="KW-0560">Oxidoreductase</keyword>
<keyword evidence="8" id="KW-1185">Reference proteome</keyword>
<sequence>MTVHGADAVDAAQSAGRTQLVVGRSDIVTPLARERARDTGIEIVVGAAAPAPRPASGPATGPVSTRTDPTPSTGPAGRLTSLRAFMPGEGPPPPPLFPPSPALYRRGAPLPAHVRIDTRAVGGPGSTPTSGRVRRVTVVGAGNVGMIAAMRLAESAAIDEVVLVDIAGQRAAGIALDLSHSAPILGFSTRIRGVRTLAEAGPSDYVVITAGKARTPGMTRSDLVGVNAGIVGSLVSDAVAVSPDAVFVIVTNPVDEMTEHAWRTSGLPTDRVIGMAGVLDSSRFEALAAQVAGVHPRELTALALGSHGDEMVIPLSQATVAGRSVADRLGSGTVDALVDRARNSGAEVVGLLESGSAFFAPGLSAARMVLAMVNQTGELLTATVSARGQYGIDGGYVGLPVRLDRSGLAEIVEVDLTAAELDDLQTAARHIGDRVGALDGAGAR</sequence>
<dbReference type="InterPro" id="IPR015955">
    <property type="entry name" value="Lactate_DH/Glyco_Ohase_4_C"/>
</dbReference>
<dbReference type="PANTHER" id="PTHR43128:SF16">
    <property type="entry name" value="L-LACTATE DEHYDROGENASE"/>
    <property type="match status" value="1"/>
</dbReference>
<dbReference type="RefSeq" id="WP_066163494.1">
    <property type="nucleotide sequence ID" value="NZ_CP136137.1"/>
</dbReference>
<comment type="similarity">
    <text evidence="1">Belongs to the LDH/MDH superfamily. LDH family.</text>
</comment>
<dbReference type="PANTHER" id="PTHR43128">
    <property type="entry name" value="L-2-HYDROXYCARBOXYLATE DEHYDROGENASE (NAD(P)(+))"/>
    <property type="match status" value="1"/>
</dbReference>
<evidence type="ECO:0000256" key="3">
    <source>
        <dbReference type="ARBA" id="ARBA00023027"/>
    </source>
</evidence>
<dbReference type="GO" id="GO:0030060">
    <property type="term" value="F:L-malate dehydrogenase (NAD+) activity"/>
    <property type="evidence" value="ECO:0007669"/>
    <property type="project" value="UniProtKB-EC"/>
</dbReference>
<dbReference type="InterPro" id="IPR036291">
    <property type="entry name" value="NAD(P)-bd_dom_sf"/>
</dbReference>
<evidence type="ECO:0000313" key="8">
    <source>
        <dbReference type="Proteomes" id="UP001479933"/>
    </source>
</evidence>
<dbReference type="NCBIfam" id="NF004863">
    <property type="entry name" value="PRK06223.1"/>
    <property type="match status" value="1"/>
</dbReference>
<dbReference type="PRINTS" id="PR00086">
    <property type="entry name" value="LLDHDRGNASE"/>
</dbReference>
<feature type="compositionally biased region" description="Low complexity" evidence="4">
    <location>
        <begin position="47"/>
        <end position="62"/>
    </location>
</feature>
<accession>A0ABZ2U6S6</accession>
<feature type="region of interest" description="Disordered" evidence="4">
    <location>
        <begin position="47"/>
        <end position="81"/>
    </location>
</feature>
<dbReference type="InterPro" id="IPR001557">
    <property type="entry name" value="L-lactate/malate_DH"/>
</dbReference>
<evidence type="ECO:0000256" key="1">
    <source>
        <dbReference type="ARBA" id="ARBA00006054"/>
    </source>
</evidence>
<gene>
    <name evidence="7" type="ORF">RVF87_09865</name>
</gene>
<feature type="domain" description="Lactate/malate dehydrogenase C-terminal" evidence="6">
    <location>
        <begin position="279"/>
        <end position="429"/>
    </location>
</feature>
<dbReference type="InterPro" id="IPR022383">
    <property type="entry name" value="Lactate/malate_DH_C"/>
</dbReference>
<organism evidence="7 8">
    <name type="scientific">Gordonia hydrophobica</name>
    <dbReference type="NCBI Taxonomy" id="40516"/>
    <lineage>
        <taxon>Bacteria</taxon>
        <taxon>Bacillati</taxon>
        <taxon>Actinomycetota</taxon>
        <taxon>Actinomycetes</taxon>
        <taxon>Mycobacteriales</taxon>
        <taxon>Gordoniaceae</taxon>
        <taxon>Gordonia</taxon>
    </lineage>
</organism>
<dbReference type="SUPFAM" id="SSF56327">
    <property type="entry name" value="LDH C-terminal domain-like"/>
    <property type="match status" value="1"/>
</dbReference>
<name>A0ABZ2U6S6_9ACTN</name>
<evidence type="ECO:0000256" key="4">
    <source>
        <dbReference type="SAM" id="MobiDB-lite"/>
    </source>
</evidence>
<dbReference type="Gene3D" id="3.40.50.720">
    <property type="entry name" value="NAD(P)-binding Rossmann-like Domain"/>
    <property type="match status" value="1"/>
</dbReference>
<feature type="compositionally biased region" description="Polar residues" evidence="4">
    <location>
        <begin position="63"/>
        <end position="73"/>
    </location>
</feature>